<evidence type="ECO:0000256" key="1">
    <source>
        <dbReference type="ARBA" id="ARBA00004141"/>
    </source>
</evidence>
<evidence type="ECO:0000256" key="2">
    <source>
        <dbReference type="ARBA" id="ARBA00006675"/>
    </source>
</evidence>
<dbReference type="PANTHER" id="PTHR31201:SF1">
    <property type="entry name" value="GLYCEROPHOSPHOCHOLINE ACYLTRANSFERASE 1"/>
    <property type="match status" value="1"/>
</dbReference>
<feature type="transmembrane region" description="Helical" evidence="14">
    <location>
        <begin position="94"/>
        <end position="110"/>
    </location>
</feature>
<dbReference type="STRING" id="2094558.A0A314YR15"/>
<keyword evidence="6 14" id="KW-0812">Transmembrane</keyword>
<evidence type="ECO:0000256" key="11">
    <source>
        <dbReference type="ARBA" id="ARBA00023264"/>
    </source>
</evidence>
<evidence type="ECO:0000313" key="15">
    <source>
        <dbReference type="EMBL" id="PQQ08880.1"/>
    </source>
</evidence>
<feature type="region of interest" description="Disordered" evidence="13">
    <location>
        <begin position="319"/>
        <end position="346"/>
    </location>
</feature>
<comment type="similarity">
    <text evidence="2">Belongs to the GPC1 family.</text>
</comment>
<evidence type="ECO:0000256" key="13">
    <source>
        <dbReference type="SAM" id="MobiDB-lite"/>
    </source>
</evidence>
<evidence type="ECO:0000256" key="4">
    <source>
        <dbReference type="ARBA" id="ARBA00022516"/>
    </source>
</evidence>
<keyword evidence="5" id="KW-0808">Transferase</keyword>
<evidence type="ECO:0000256" key="8">
    <source>
        <dbReference type="ARBA" id="ARBA00023098"/>
    </source>
</evidence>
<keyword evidence="8" id="KW-0443">Lipid metabolism</keyword>
<gene>
    <name evidence="15" type="ORF">Pyn_03075</name>
</gene>
<comment type="caution">
    <text evidence="15">The sequence shown here is derived from an EMBL/GenBank/DDBJ whole genome shotgun (WGS) entry which is preliminary data.</text>
</comment>
<evidence type="ECO:0000256" key="9">
    <source>
        <dbReference type="ARBA" id="ARBA00023136"/>
    </source>
</evidence>
<dbReference type="AlphaFoldDB" id="A0A314YR15"/>
<evidence type="ECO:0000256" key="6">
    <source>
        <dbReference type="ARBA" id="ARBA00022692"/>
    </source>
</evidence>
<proteinExistence type="inferred from homology"/>
<keyword evidence="11" id="KW-1208">Phospholipid metabolism</keyword>
<dbReference type="Pfam" id="PF10998">
    <property type="entry name" value="DUF2838"/>
    <property type="match status" value="1"/>
</dbReference>
<keyword evidence="12" id="KW-0012">Acyltransferase</keyword>
<feature type="transmembrane region" description="Helical" evidence="14">
    <location>
        <begin position="69"/>
        <end position="87"/>
    </location>
</feature>
<dbReference type="GO" id="GO:0006656">
    <property type="term" value="P:phosphatidylcholine biosynthetic process"/>
    <property type="evidence" value="ECO:0007669"/>
    <property type="project" value="TreeGrafter"/>
</dbReference>
<dbReference type="InterPro" id="IPR021261">
    <property type="entry name" value="GPCAT"/>
</dbReference>
<keyword evidence="9 14" id="KW-0472">Membrane</keyword>
<sequence>MSNNEEPVEETNGDSFHIVKQGLKDRSKKVAQTKEILSKQAVQTREILSKQAVKIAKQAEEHEKFINKVTHLVGVLGFGGFCFLLGARPQDIRYVYCLFYVIFVPLRWIYYRFKKWHYYLLDFCYYANTIFLVDLLLYPRNEKFFMVCFSFAEGPLAWALIVWRCSLVFSSLDKIVSVLIHLLPGLVFFTIRWWDPATFAAMHPEGTSRRASWPCMLLRDPEVMTSYRELSKKAQKANNVWWRLSGLLGDQNRLLMFILLQAVFTVATMALTVPIFLSYELHVVFQLLKVSASVWNGGSFLLEVMPRQVILKEKKKLEVQPVQTELDQSTDDDGGTNNSAEASSPN</sequence>
<keyword evidence="16" id="KW-1185">Reference proteome</keyword>
<keyword evidence="10" id="KW-0594">Phospholipid biosynthesis</keyword>
<dbReference type="EMBL" id="PJQY01000663">
    <property type="protein sequence ID" value="PQQ08880.1"/>
    <property type="molecule type" value="Genomic_DNA"/>
</dbReference>
<evidence type="ECO:0000256" key="14">
    <source>
        <dbReference type="SAM" id="Phobius"/>
    </source>
</evidence>
<evidence type="ECO:0000256" key="7">
    <source>
        <dbReference type="ARBA" id="ARBA00022989"/>
    </source>
</evidence>
<evidence type="ECO:0000256" key="10">
    <source>
        <dbReference type="ARBA" id="ARBA00023209"/>
    </source>
</evidence>
<organism evidence="15 16">
    <name type="scientific">Prunus yedoensis var. nudiflora</name>
    <dbReference type="NCBI Taxonomy" id="2094558"/>
    <lineage>
        <taxon>Eukaryota</taxon>
        <taxon>Viridiplantae</taxon>
        <taxon>Streptophyta</taxon>
        <taxon>Embryophyta</taxon>
        <taxon>Tracheophyta</taxon>
        <taxon>Spermatophyta</taxon>
        <taxon>Magnoliopsida</taxon>
        <taxon>eudicotyledons</taxon>
        <taxon>Gunneridae</taxon>
        <taxon>Pentapetalae</taxon>
        <taxon>rosids</taxon>
        <taxon>fabids</taxon>
        <taxon>Rosales</taxon>
        <taxon>Rosaceae</taxon>
        <taxon>Amygdaloideae</taxon>
        <taxon>Amygdaleae</taxon>
        <taxon>Prunus</taxon>
    </lineage>
</organism>
<evidence type="ECO:0000256" key="12">
    <source>
        <dbReference type="ARBA" id="ARBA00023315"/>
    </source>
</evidence>
<feature type="transmembrane region" description="Helical" evidence="14">
    <location>
        <begin position="144"/>
        <end position="163"/>
    </location>
</feature>
<keyword evidence="7 14" id="KW-1133">Transmembrane helix</keyword>
<protein>
    <recommendedName>
        <fullName evidence="3">Glycerophosphocholine acyltransferase 1</fullName>
    </recommendedName>
</protein>
<evidence type="ECO:0000256" key="5">
    <source>
        <dbReference type="ARBA" id="ARBA00022679"/>
    </source>
</evidence>
<keyword evidence="4" id="KW-0444">Lipid biosynthesis</keyword>
<evidence type="ECO:0000256" key="3">
    <source>
        <dbReference type="ARBA" id="ARBA00019082"/>
    </source>
</evidence>
<feature type="compositionally biased region" description="Polar residues" evidence="13">
    <location>
        <begin position="335"/>
        <end position="346"/>
    </location>
</feature>
<accession>A0A314YR15</accession>
<dbReference type="Proteomes" id="UP000250321">
    <property type="component" value="Unassembled WGS sequence"/>
</dbReference>
<feature type="transmembrane region" description="Helical" evidence="14">
    <location>
        <begin position="175"/>
        <end position="194"/>
    </location>
</feature>
<feature type="transmembrane region" description="Helical" evidence="14">
    <location>
        <begin position="254"/>
        <end position="277"/>
    </location>
</feature>
<comment type="subcellular location">
    <subcellularLocation>
        <location evidence="1">Membrane</location>
        <topology evidence="1">Multi-pass membrane protein</topology>
    </subcellularLocation>
</comment>
<dbReference type="GO" id="GO:0016746">
    <property type="term" value="F:acyltransferase activity"/>
    <property type="evidence" value="ECO:0007669"/>
    <property type="project" value="UniProtKB-KW"/>
</dbReference>
<feature type="transmembrane region" description="Helical" evidence="14">
    <location>
        <begin position="116"/>
        <end position="137"/>
    </location>
</feature>
<dbReference type="PANTHER" id="PTHR31201">
    <property type="entry name" value="OS01G0585100 PROTEIN"/>
    <property type="match status" value="1"/>
</dbReference>
<name>A0A314YR15_PRUYE</name>
<dbReference type="GO" id="GO:0016020">
    <property type="term" value="C:membrane"/>
    <property type="evidence" value="ECO:0007669"/>
    <property type="project" value="UniProtKB-SubCell"/>
</dbReference>
<reference evidence="15 16" key="1">
    <citation type="submission" date="2018-02" db="EMBL/GenBank/DDBJ databases">
        <title>Draft genome of wild Prunus yedoensis var. nudiflora.</title>
        <authorList>
            <person name="Baek S."/>
            <person name="Kim J.-H."/>
            <person name="Choi K."/>
            <person name="Kim G.-B."/>
            <person name="Cho A."/>
            <person name="Jang H."/>
            <person name="Shin C.-H."/>
            <person name="Yu H.-J."/>
            <person name="Mun J.-H."/>
        </authorList>
    </citation>
    <scope>NUCLEOTIDE SEQUENCE [LARGE SCALE GENOMIC DNA]</scope>
    <source>
        <strain evidence="16">cv. Jeju island</strain>
        <tissue evidence="15">Leaf</tissue>
    </source>
</reference>
<evidence type="ECO:0000313" key="16">
    <source>
        <dbReference type="Proteomes" id="UP000250321"/>
    </source>
</evidence>
<dbReference type="OrthoDB" id="406287at2759"/>